<reference evidence="1" key="1">
    <citation type="submission" date="2022-08" db="EMBL/GenBank/DDBJ databases">
        <authorList>
            <consortium name="DOE Joint Genome Institute"/>
            <person name="Min B."/>
            <person name="Riley R."/>
            <person name="Sierra-Patev S."/>
            <person name="Naranjo-Ortiz M."/>
            <person name="Looney B."/>
            <person name="Konkel Z."/>
            <person name="Slot J.C."/>
            <person name="Sakamoto Y."/>
            <person name="Steenwyk J.L."/>
            <person name="Rokas A."/>
            <person name="Carro J."/>
            <person name="Camarero S."/>
            <person name="Ferreira P."/>
            <person name="Molpeceres G."/>
            <person name="Ruiz-Duenas F.J."/>
            <person name="Serrano A."/>
            <person name="Henrissat B."/>
            <person name="Drula E."/>
            <person name="Hughes K.W."/>
            <person name="Mata J.L."/>
            <person name="Ishikawa N.K."/>
            <person name="Vargas-Isla R."/>
            <person name="Ushijima S."/>
            <person name="Smith C.A."/>
            <person name="Ahrendt S."/>
            <person name="Andreopoulos W."/>
            <person name="He G."/>
            <person name="Labutti K."/>
            <person name="Lipzen A."/>
            <person name="Ng V."/>
            <person name="Sandor L."/>
            <person name="Barry K."/>
            <person name="Martinez A.T."/>
            <person name="Xiao Y."/>
            <person name="Gibbons J.G."/>
            <person name="Terashima K."/>
            <person name="Hibbett D.S."/>
            <person name="Grigoriev I.V."/>
        </authorList>
    </citation>
    <scope>NUCLEOTIDE SEQUENCE</scope>
    <source>
        <strain evidence="1">TFB9207</strain>
    </source>
</reference>
<organism evidence="1 2">
    <name type="scientific">Lentinula raphanica</name>
    <dbReference type="NCBI Taxonomy" id="153919"/>
    <lineage>
        <taxon>Eukaryota</taxon>
        <taxon>Fungi</taxon>
        <taxon>Dikarya</taxon>
        <taxon>Basidiomycota</taxon>
        <taxon>Agaricomycotina</taxon>
        <taxon>Agaricomycetes</taxon>
        <taxon>Agaricomycetidae</taxon>
        <taxon>Agaricales</taxon>
        <taxon>Marasmiineae</taxon>
        <taxon>Omphalotaceae</taxon>
        <taxon>Lentinula</taxon>
    </lineage>
</organism>
<dbReference type="Proteomes" id="UP001163846">
    <property type="component" value="Unassembled WGS sequence"/>
</dbReference>
<comment type="caution">
    <text evidence="1">The sequence shown here is derived from an EMBL/GenBank/DDBJ whole genome shotgun (WGS) entry which is preliminary data.</text>
</comment>
<evidence type="ECO:0000313" key="2">
    <source>
        <dbReference type="Proteomes" id="UP001163846"/>
    </source>
</evidence>
<sequence>WTASSQDTQTPVPLDVVGAFTDNLSTLDILYYLGIPVWYARPVQNTPDARIDRSTYVIAEDQSKLFTLPSGFQVDGSDAIPEHKVVWEGLPNKSERYSAMNAYLSALLYPSSLFGSSQLPGISSSQRALVTRASCEAPSFANWDGMVNSHCPNARSKVFTPYSQHKRKKPQSNTRQKTNMFIDVDTPSMSSVIPAWSRALSLHSSYEQSQSYNTVDSGYFLPPPRLIDGPKNPVTRAFYYRSWLKARPLILQNLTGLRAPVKLSAKRWRCFLDVVGGHPVDLNSGNSEPTKNSIYRAEMQPFLQNLIIKTDSRSFASNMDDPVARIEYFYGQPVDCRIEPPPTDIASQILWEISEISFRQELAALDRHLDESGLPLAQRDSLVDLCWLGSRCRVDITRSDEGLAAPDIQKRAPYIRSLHQLMTSWRGDKPEELYFSFPDATEDNFTLRLAKIEQSLANFYTTSYLSIFARAPSIPHILNV</sequence>
<accession>A0AA38UBM3</accession>
<gene>
    <name evidence="1" type="ORF">F5878DRAFT_666223</name>
</gene>
<evidence type="ECO:0000313" key="1">
    <source>
        <dbReference type="EMBL" id="KAJ3832817.1"/>
    </source>
</evidence>
<dbReference type="EMBL" id="MU806846">
    <property type="protein sequence ID" value="KAJ3832817.1"/>
    <property type="molecule type" value="Genomic_DNA"/>
</dbReference>
<dbReference type="AlphaFoldDB" id="A0AA38UBM3"/>
<proteinExistence type="predicted"/>
<feature type="non-terminal residue" evidence="1">
    <location>
        <position position="1"/>
    </location>
</feature>
<keyword evidence="2" id="KW-1185">Reference proteome</keyword>
<protein>
    <submittedName>
        <fullName evidence="1">Uncharacterized protein</fullName>
    </submittedName>
</protein>
<name>A0AA38UBM3_9AGAR</name>